<dbReference type="Pfam" id="PF19050">
    <property type="entry name" value="PhoD_2"/>
    <property type="match status" value="2"/>
</dbReference>
<organism evidence="2 3">
    <name type="scientific">Thalassospira profundimaris</name>
    <dbReference type="NCBI Taxonomy" id="502049"/>
    <lineage>
        <taxon>Bacteria</taxon>
        <taxon>Pseudomonadati</taxon>
        <taxon>Pseudomonadota</taxon>
        <taxon>Alphaproteobacteria</taxon>
        <taxon>Rhodospirillales</taxon>
        <taxon>Thalassospiraceae</taxon>
        <taxon>Thalassospira</taxon>
    </lineage>
</organism>
<name>A0A367WQV2_9PROT</name>
<evidence type="ECO:0000313" key="3">
    <source>
        <dbReference type="Proteomes" id="UP000252255"/>
    </source>
</evidence>
<dbReference type="InterPro" id="IPR018946">
    <property type="entry name" value="PhoD-like_MPP"/>
</dbReference>
<dbReference type="InterPro" id="IPR038607">
    <property type="entry name" value="PhoD-like_sf"/>
</dbReference>
<dbReference type="AlphaFoldDB" id="A0A367WQV2"/>
<protein>
    <recommendedName>
        <fullName evidence="1">PhoD-like phosphatase domain-containing protein</fullName>
    </recommendedName>
</protein>
<feature type="domain" description="PhoD-like phosphatase" evidence="1">
    <location>
        <begin position="119"/>
        <end position="338"/>
    </location>
</feature>
<evidence type="ECO:0000259" key="1">
    <source>
        <dbReference type="Pfam" id="PF19050"/>
    </source>
</evidence>
<dbReference type="InterPro" id="IPR029052">
    <property type="entry name" value="Metallo-depent_PP-like"/>
</dbReference>
<proteinExistence type="predicted"/>
<dbReference type="Gene3D" id="3.60.21.70">
    <property type="entry name" value="PhoD-like phosphatase"/>
    <property type="match status" value="1"/>
</dbReference>
<dbReference type="OrthoDB" id="327733at2"/>
<accession>A0A367WQV2</accession>
<comment type="caution">
    <text evidence="2">The sequence shown here is derived from an EMBL/GenBank/DDBJ whole genome shotgun (WGS) entry which is preliminary data.</text>
</comment>
<gene>
    <name evidence="2" type="ORF">TH30_18420</name>
</gene>
<dbReference type="RefSeq" id="WP_114099468.1">
    <property type="nucleotide sequence ID" value="NZ_JPWI01000013.1"/>
</dbReference>
<dbReference type="Proteomes" id="UP000252255">
    <property type="component" value="Unassembled WGS sequence"/>
</dbReference>
<dbReference type="PANTHER" id="PTHR46689">
    <property type="entry name" value="MEMBRANE PROTEIN, PUTATIVE-RELATED"/>
    <property type="match status" value="1"/>
</dbReference>
<dbReference type="PANTHER" id="PTHR46689:SF1">
    <property type="entry name" value="PHOD-LIKE PHOSPHATASE DOMAIN-CONTAINING PROTEIN"/>
    <property type="match status" value="1"/>
</dbReference>
<dbReference type="CDD" id="cd07389">
    <property type="entry name" value="MPP_PhoD"/>
    <property type="match status" value="1"/>
</dbReference>
<reference evidence="2 3" key="1">
    <citation type="submission" date="2014-07" db="EMBL/GenBank/DDBJ databases">
        <title>Draft genome sequence of Thalassospira profundimaris PR54-5.</title>
        <authorList>
            <person name="Lai Q."/>
            <person name="Shao Z."/>
        </authorList>
    </citation>
    <scope>NUCLEOTIDE SEQUENCE [LARGE SCALE GENOMIC DNA]</scope>
    <source>
        <strain evidence="2 3">PR54-5</strain>
    </source>
</reference>
<dbReference type="SUPFAM" id="SSF56300">
    <property type="entry name" value="Metallo-dependent phosphatases"/>
    <property type="match status" value="1"/>
</dbReference>
<feature type="domain" description="PhoD-like phosphatase" evidence="1">
    <location>
        <begin position="341"/>
        <end position="429"/>
    </location>
</feature>
<dbReference type="InterPro" id="IPR043904">
    <property type="entry name" value="PhoD_2-like"/>
</dbReference>
<dbReference type="GO" id="GO:0016020">
    <property type="term" value="C:membrane"/>
    <property type="evidence" value="ECO:0007669"/>
    <property type="project" value="TreeGrafter"/>
</dbReference>
<sequence length="499" mass="56055">MKILMGPVLSFKGYDKASNRWKLSALIVTDSDQPCPIFFTNAHAANAGQPETIWQNGNRFAHCIAFDTALADVPATLTYSIEDGVYYNIALPAKGDAPNMSYASCNGFSSQKVMKGVEVKNRMWQEMAKRHDNKPIHLMLLGGDQVYADSIWEVVPSIKEWNNKPNDAANKASFTKIMEKQVEAFYFNLYTERWAQPEVRAMMASIPSIAIWDDHDIFDGWGSYPPARQDCAVFQGIGAIATKAFGVFQQHIAPGVQKPDAYLAPDYGFSMGHVIGDTAILCLDMRSERSQRQVLSNDHWKQIYDWVSGLADIKHLFVMSSIPVVYPDFNVLESLLGVVPGQQELEDDLQDHWSSRSHKGERTRMVHRLFDFQKTGMRITILSGDVHVAALGILQNDRMEYGGKTRVINQLISSAIVHPAPSKMVLFALRHLLDNDKEIDPGIQSRMANLPGADVKFVGARNFLCLEPDDRNGQKRYWAHWIAEGQEEPFTKVIHPVPA</sequence>
<evidence type="ECO:0000313" key="2">
    <source>
        <dbReference type="EMBL" id="RCK43589.1"/>
    </source>
</evidence>
<dbReference type="EMBL" id="JPWI01000013">
    <property type="protein sequence ID" value="RCK43589.1"/>
    <property type="molecule type" value="Genomic_DNA"/>
</dbReference>